<accession>A0AAV4RMT5</accession>
<reference evidence="1 2" key="1">
    <citation type="submission" date="2021-06" db="EMBL/GenBank/DDBJ databases">
        <title>Caerostris darwini draft genome.</title>
        <authorList>
            <person name="Kono N."/>
            <person name="Arakawa K."/>
        </authorList>
    </citation>
    <scope>NUCLEOTIDE SEQUENCE [LARGE SCALE GENOMIC DNA]</scope>
</reference>
<evidence type="ECO:0000313" key="1">
    <source>
        <dbReference type="EMBL" id="GIY22101.1"/>
    </source>
</evidence>
<comment type="caution">
    <text evidence="1">The sequence shown here is derived from an EMBL/GenBank/DDBJ whole genome shotgun (WGS) entry which is preliminary data.</text>
</comment>
<keyword evidence="2" id="KW-1185">Reference proteome</keyword>
<dbReference type="Proteomes" id="UP001054837">
    <property type="component" value="Unassembled WGS sequence"/>
</dbReference>
<proteinExistence type="predicted"/>
<evidence type="ECO:0000313" key="2">
    <source>
        <dbReference type="Proteomes" id="UP001054837"/>
    </source>
</evidence>
<protein>
    <submittedName>
        <fullName evidence="1">Uncharacterized protein</fullName>
    </submittedName>
</protein>
<name>A0AAV4RMT5_9ARAC</name>
<dbReference type="AlphaFoldDB" id="A0AAV4RMT5"/>
<sequence length="96" mass="11157">MNKLFKALSLLRSQKRYCSTISVCQLFAFTELQNKIRFKGNTGLLIILFAKHHKIASTSPFQKLSQYYLLSYYSQRLSRVKASGDARLTLQNLMYL</sequence>
<dbReference type="EMBL" id="BPLQ01006402">
    <property type="protein sequence ID" value="GIY22101.1"/>
    <property type="molecule type" value="Genomic_DNA"/>
</dbReference>
<organism evidence="1 2">
    <name type="scientific">Caerostris darwini</name>
    <dbReference type="NCBI Taxonomy" id="1538125"/>
    <lineage>
        <taxon>Eukaryota</taxon>
        <taxon>Metazoa</taxon>
        <taxon>Ecdysozoa</taxon>
        <taxon>Arthropoda</taxon>
        <taxon>Chelicerata</taxon>
        <taxon>Arachnida</taxon>
        <taxon>Araneae</taxon>
        <taxon>Araneomorphae</taxon>
        <taxon>Entelegynae</taxon>
        <taxon>Araneoidea</taxon>
        <taxon>Araneidae</taxon>
        <taxon>Caerostris</taxon>
    </lineage>
</organism>
<gene>
    <name evidence="1" type="ORF">CDAR_222961</name>
</gene>